<dbReference type="InterPro" id="IPR043128">
    <property type="entry name" value="Rev_trsase/Diguanyl_cyclase"/>
</dbReference>
<name>A0ABV0G779_9BURK</name>
<dbReference type="Gene3D" id="3.40.50.2300">
    <property type="match status" value="1"/>
</dbReference>
<dbReference type="PROSITE" id="PS50110">
    <property type="entry name" value="RESPONSE_REGULATORY"/>
    <property type="match status" value="1"/>
</dbReference>
<dbReference type="SMART" id="SM00267">
    <property type="entry name" value="GGDEF"/>
    <property type="match status" value="1"/>
</dbReference>
<protein>
    <recommendedName>
        <fullName evidence="1">diguanylate cyclase</fullName>
        <ecNumber evidence="1">2.7.7.65</ecNumber>
    </recommendedName>
</protein>
<dbReference type="Pfam" id="PF00990">
    <property type="entry name" value="GGDEF"/>
    <property type="match status" value="1"/>
</dbReference>
<evidence type="ECO:0000256" key="1">
    <source>
        <dbReference type="ARBA" id="ARBA00012528"/>
    </source>
</evidence>
<dbReference type="EMBL" id="JBDPZD010000008">
    <property type="protein sequence ID" value="MEO3693572.1"/>
    <property type="molecule type" value="Genomic_DNA"/>
</dbReference>
<comment type="caution">
    <text evidence="3">Lacks conserved residue(s) required for the propagation of feature annotation.</text>
</comment>
<reference evidence="6 7" key="1">
    <citation type="submission" date="2024-05" db="EMBL/GenBank/DDBJ databases">
        <title>Roseateles sp. DJS-2-20 16S ribosomal RNA gene Genome sequencing and assembly.</title>
        <authorList>
            <person name="Woo H."/>
        </authorList>
    </citation>
    <scope>NUCLEOTIDE SEQUENCE [LARGE SCALE GENOMIC DNA]</scope>
    <source>
        <strain evidence="6 7">DJS-2-20</strain>
    </source>
</reference>
<dbReference type="PANTHER" id="PTHR45138:SF9">
    <property type="entry name" value="DIGUANYLATE CYCLASE DGCM-RELATED"/>
    <property type="match status" value="1"/>
</dbReference>
<organism evidence="6 7">
    <name type="scientific">Roseateles paludis</name>
    <dbReference type="NCBI Taxonomy" id="3145238"/>
    <lineage>
        <taxon>Bacteria</taxon>
        <taxon>Pseudomonadati</taxon>
        <taxon>Pseudomonadota</taxon>
        <taxon>Betaproteobacteria</taxon>
        <taxon>Burkholderiales</taxon>
        <taxon>Sphaerotilaceae</taxon>
        <taxon>Roseateles</taxon>
    </lineage>
</organism>
<gene>
    <name evidence="6" type="ORF">ABDJ85_19030</name>
</gene>
<dbReference type="PANTHER" id="PTHR45138">
    <property type="entry name" value="REGULATORY COMPONENTS OF SENSORY TRANSDUCTION SYSTEM"/>
    <property type="match status" value="1"/>
</dbReference>
<feature type="domain" description="GGDEF" evidence="5">
    <location>
        <begin position="186"/>
        <end position="323"/>
    </location>
</feature>
<dbReference type="EC" id="2.7.7.65" evidence="1"/>
<dbReference type="PROSITE" id="PS50887">
    <property type="entry name" value="GGDEF"/>
    <property type="match status" value="1"/>
</dbReference>
<dbReference type="InterPro" id="IPR029787">
    <property type="entry name" value="Nucleotide_cyclase"/>
</dbReference>
<evidence type="ECO:0000259" key="5">
    <source>
        <dbReference type="PROSITE" id="PS50887"/>
    </source>
</evidence>
<evidence type="ECO:0000259" key="4">
    <source>
        <dbReference type="PROSITE" id="PS50110"/>
    </source>
</evidence>
<dbReference type="Proteomes" id="UP001495147">
    <property type="component" value="Unassembled WGS sequence"/>
</dbReference>
<evidence type="ECO:0000313" key="6">
    <source>
        <dbReference type="EMBL" id="MEO3693572.1"/>
    </source>
</evidence>
<dbReference type="SUPFAM" id="SSF55073">
    <property type="entry name" value="Nucleotide cyclase"/>
    <property type="match status" value="1"/>
</dbReference>
<evidence type="ECO:0000256" key="3">
    <source>
        <dbReference type="PROSITE-ProRule" id="PRU00169"/>
    </source>
</evidence>
<comment type="catalytic activity">
    <reaction evidence="2">
        <text>2 GTP = 3',3'-c-di-GMP + 2 diphosphate</text>
        <dbReference type="Rhea" id="RHEA:24898"/>
        <dbReference type="ChEBI" id="CHEBI:33019"/>
        <dbReference type="ChEBI" id="CHEBI:37565"/>
        <dbReference type="ChEBI" id="CHEBI:58805"/>
        <dbReference type="EC" id="2.7.7.65"/>
    </reaction>
</comment>
<dbReference type="CDD" id="cd01949">
    <property type="entry name" value="GGDEF"/>
    <property type="match status" value="1"/>
</dbReference>
<dbReference type="InterPro" id="IPR000160">
    <property type="entry name" value="GGDEF_dom"/>
</dbReference>
<proteinExistence type="predicted"/>
<dbReference type="InterPro" id="IPR011006">
    <property type="entry name" value="CheY-like_superfamily"/>
</dbReference>
<dbReference type="Gene3D" id="3.30.70.270">
    <property type="match status" value="1"/>
</dbReference>
<dbReference type="GO" id="GO:0052621">
    <property type="term" value="F:diguanylate cyclase activity"/>
    <property type="evidence" value="ECO:0007669"/>
    <property type="project" value="UniProtKB-EC"/>
</dbReference>
<sequence>MHPDLISSLQSLMVLILGADSKARAALVQEVDAAGHRARAADSAGAALGVFREVAPDVVLICVDRLGDDDQRFAASLREADGNSWTPIIFVSPRGDEHEVWLSIEAGGDDHLVSPVAPMILQAKLRAMQRLVQMRERLVELAQALHGANAQLHALATVDALTGLLNRRALDTRLRQEMDLARRSKQPLSIVLCDVDFFKRYNDSLGHGAGDACLKQVANVFLQACRRPSDCAARYGGEEFALILPNTPTPGAWVVVDALRAALDAAGLPHPNSEVASQVTLSGGLLTIVPDSQITPTEVLERADQGLYEAKALGRNRIVMVGGYEGLDGELSAASAA</sequence>
<feature type="domain" description="Response regulatory" evidence="4">
    <location>
        <begin position="13"/>
        <end position="129"/>
    </location>
</feature>
<dbReference type="InterPro" id="IPR050469">
    <property type="entry name" value="Diguanylate_Cyclase"/>
</dbReference>
<dbReference type="InterPro" id="IPR001789">
    <property type="entry name" value="Sig_transdc_resp-reg_receiver"/>
</dbReference>
<dbReference type="SUPFAM" id="SSF52172">
    <property type="entry name" value="CheY-like"/>
    <property type="match status" value="1"/>
</dbReference>
<evidence type="ECO:0000313" key="7">
    <source>
        <dbReference type="Proteomes" id="UP001495147"/>
    </source>
</evidence>
<comment type="caution">
    <text evidence="6">The sequence shown here is derived from an EMBL/GenBank/DDBJ whole genome shotgun (WGS) entry which is preliminary data.</text>
</comment>
<accession>A0ABV0G779</accession>
<keyword evidence="6" id="KW-0808">Transferase</keyword>
<evidence type="ECO:0000256" key="2">
    <source>
        <dbReference type="ARBA" id="ARBA00034247"/>
    </source>
</evidence>
<keyword evidence="6" id="KW-0548">Nucleotidyltransferase</keyword>
<keyword evidence="7" id="KW-1185">Reference proteome</keyword>
<dbReference type="NCBIfam" id="TIGR00254">
    <property type="entry name" value="GGDEF"/>
    <property type="match status" value="1"/>
</dbReference>
<dbReference type="RefSeq" id="WP_347706388.1">
    <property type="nucleotide sequence ID" value="NZ_JBDPZD010000008.1"/>
</dbReference>